<dbReference type="InterPro" id="IPR011701">
    <property type="entry name" value="MFS"/>
</dbReference>
<organism evidence="6 7">
    <name type="scientific">Ancylobacter novellus</name>
    <name type="common">Thiobacillus novellus</name>
    <dbReference type="NCBI Taxonomy" id="921"/>
    <lineage>
        <taxon>Bacteria</taxon>
        <taxon>Pseudomonadati</taxon>
        <taxon>Pseudomonadota</taxon>
        <taxon>Alphaproteobacteria</taxon>
        <taxon>Hyphomicrobiales</taxon>
        <taxon>Xanthobacteraceae</taxon>
        <taxon>Ancylobacter</taxon>
    </lineage>
</organism>
<evidence type="ECO:0000256" key="4">
    <source>
        <dbReference type="SAM" id="Phobius"/>
    </source>
</evidence>
<evidence type="ECO:0000256" key="2">
    <source>
        <dbReference type="ARBA" id="ARBA00022989"/>
    </source>
</evidence>
<keyword evidence="3 4" id="KW-0472">Membrane</keyword>
<feature type="transmembrane region" description="Helical" evidence="4">
    <location>
        <begin position="170"/>
        <end position="195"/>
    </location>
</feature>
<evidence type="ECO:0000313" key="7">
    <source>
        <dbReference type="Proteomes" id="UP000249577"/>
    </source>
</evidence>
<evidence type="ECO:0000259" key="5">
    <source>
        <dbReference type="PROSITE" id="PS50850"/>
    </source>
</evidence>
<keyword evidence="1 4" id="KW-0812">Transmembrane</keyword>
<dbReference type="InterPro" id="IPR020846">
    <property type="entry name" value="MFS_dom"/>
</dbReference>
<feature type="transmembrane region" description="Helical" evidence="4">
    <location>
        <begin position="112"/>
        <end position="133"/>
    </location>
</feature>
<dbReference type="Proteomes" id="UP000249577">
    <property type="component" value="Unassembled WGS sequence"/>
</dbReference>
<evidence type="ECO:0000256" key="1">
    <source>
        <dbReference type="ARBA" id="ARBA00022692"/>
    </source>
</evidence>
<feature type="domain" description="Major facilitator superfamily (MFS) profile" evidence="5">
    <location>
        <begin position="22"/>
        <end position="405"/>
    </location>
</feature>
<feature type="transmembrane region" description="Helical" evidence="4">
    <location>
        <begin position="88"/>
        <end position="106"/>
    </location>
</feature>
<dbReference type="Pfam" id="PF07690">
    <property type="entry name" value="MFS_1"/>
    <property type="match status" value="1"/>
</dbReference>
<comment type="caution">
    <text evidence="6">The sequence shown here is derived from an EMBL/GenBank/DDBJ whole genome shotgun (WGS) entry which is preliminary data.</text>
</comment>
<feature type="transmembrane region" description="Helical" evidence="4">
    <location>
        <begin position="52"/>
        <end position="76"/>
    </location>
</feature>
<dbReference type="AlphaFoldDB" id="A0A2W5KU99"/>
<gene>
    <name evidence="6" type="ORF">DI565_00955</name>
</gene>
<feature type="transmembrane region" description="Helical" evidence="4">
    <location>
        <begin position="21"/>
        <end position="40"/>
    </location>
</feature>
<dbReference type="PROSITE" id="PS50850">
    <property type="entry name" value="MFS"/>
    <property type="match status" value="1"/>
</dbReference>
<dbReference type="PANTHER" id="PTHR42910:SF1">
    <property type="entry name" value="MAJOR FACILITATOR SUPERFAMILY (MFS) PROFILE DOMAIN-CONTAINING PROTEIN"/>
    <property type="match status" value="1"/>
</dbReference>
<dbReference type="GO" id="GO:0022857">
    <property type="term" value="F:transmembrane transporter activity"/>
    <property type="evidence" value="ECO:0007669"/>
    <property type="project" value="InterPro"/>
</dbReference>
<dbReference type="PANTHER" id="PTHR42910">
    <property type="entry name" value="TRANSPORTER SCO4007-RELATED"/>
    <property type="match status" value="1"/>
</dbReference>
<reference evidence="6 7" key="1">
    <citation type="submission" date="2017-08" db="EMBL/GenBank/DDBJ databases">
        <title>Infants hospitalized years apart are colonized by the same room-sourced microbial strains.</title>
        <authorList>
            <person name="Brooks B."/>
            <person name="Olm M.R."/>
            <person name="Firek B.A."/>
            <person name="Baker R."/>
            <person name="Thomas B.C."/>
            <person name="Morowitz M.J."/>
            <person name="Banfield J.F."/>
        </authorList>
    </citation>
    <scope>NUCLEOTIDE SEQUENCE [LARGE SCALE GENOMIC DNA]</scope>
    <source>
        <strain evidence="6">S2_005_003_R2_43</strain>
    </source>
</reference>
<feature type="transmembrane region" description="Helical" evidence="4">
    <location>
        <begin position="227"/>
        <end position="244"/>
    </location>
</feature>
<evidence type="ECO:0000313" key="6">
    <source>
        <dbReference type="EMBL" id="PZQ18998.1"/>
    </source>
</evidence>
<name>A0A2W5KU99_ANCNO</name>
<accession>A0A2W5KU99</accession>
<dbReference type="SUPFAM" id="SSF103473">
    <property type="entry name" value="MFS general substrate transporter"/>
    <property type="match status" value="1"/>
</dbReference>
<dbReference type="EMBL" id="QFPN01000001">
    <property type="protein sequence ID" value="PZQ18998.1"/>
    <property type="molecule type" value="Genomic_DNA"/>
</dbReference>
<sequence length="405" mass="40987">MSQAATMRATPAPGEAGAGRLVVFAAAVACGVIVANLYYAQPLVDLIGRDLAISPSAASAIVALTQIGYAVGLVLVAPLVDLFESRRLLTVTLGFATIALVLAATAPAGSVFLLAALLIGVASVAAQMLLPLVAGMEPEATRGRVVGTIMSGLLFGILLARPVAGLVADWLGWRAVFGLSAALTVATALALRVLIPSRRPEGGMAYGAFLASMAALLRAHPVLRRRALYQASLFAAFSMFWTASPMRLAETYGFSHSLIGLFALAGAGGALVAPLAGRLADGGLTRPGTLAAIASVALGFSVAGADGAFAPAWLGVGALLIGAVVLDMGVQANMIFGQRTIYALDPAARGRINGLYVAILFLGGAFGSAITSPLMTHFGWGATAAVGAALPLVALLFAAVERPAR</sequence>
<proteinExistence type="predicted"/>
<dbReference type="Gene3D" id="1.20.1250.20">
    <property type="entry name" value="MFS general substrate transporter like domains"/>
    <property type="match status" value="1"/>
</dbReference>
<dbReference type="CDD" id="cd17324">
    <property type="entry name" value="MFS_NepI_like"/>
    <property type="match status" value="1"/>
</dbReference>
<feature type="transmembrane region" description="Helical" evidence="4">
    <location>
        <begin position="353"/>
        <end position="372"/>
    </location>
</feature>
<feature type="transmembrane region" description="Helical" evidence="4">
    <location>
        <begin position="145"/>
        <end position="164"/>
    </location>
</feature>
<feature type="transmembrane region" description="Helical" evidence="4">
    <location>
        <begin position="311"/>
        <end position="332"/>
    </location>
</feature>
<feature type="transmembrane region" description="Helical" evidence="4">
    <location>
        <begin position="378"/>
        <end position="400"/>
    </location>
</feature>
<dbReference type="InterPro" id="IPR036259">
    <property type="entry name" value="MFS_trans_sf"/>
</dbReference>
<keyword evidence="2 4" id="KW-1133">Transmembrane helix</keyword>
<protein>
    <submittedName>
        <fullName evidence="6">MFS transporter</fullName>
    </submittedName>
</protein>
<feature type="transmembrane region" description="Helical" evidence="4">
    <location>
        <begin position="288"/>
        <end position="305"/>
    </location>
</feature>
<feature type="transmembrane region" description="Helical" evidence="4">
    <location>
        <begin position="256"/>
        <end position="276"/>
    </location>
</feature>
<evidence type="ECO:0000256" key="3">
    <source>
        <dbReference type="ARBA" id="ARBA00023136"/>
    </source>
</evidence>